<keyword evidence="7" id="KW-0694">RNA-binding</keyword>
<evidence type="ECO:0000313" key="15">
    <source>
        <dbReference type="Proteomes" id="UP000030403"/>
    </source>
</evidence>
<organism evidence="14 15">
    <name type="scientific">Pontibacillus marinus BH030004 = DSM 16465</name>
    <dbReference type="NCBI Taxonomy" id="1385511"/>
    <lineage>
        <taxon>Bacteria</taxon>
        <taxon>Bacillati</taxon>
        <taxon>Bacillota</taxon>
        <taxon>Bacilli</taxon>
        <taxon>Bacillales</taxon>
        <taxon>Bacillaceae</taxon>
        <taxon>Pontibacillus</taxon>
    </lineage>
</organism>
<dbReference type="PRINTS" id="PR00326">
    <property type="entry name" value="GTP1OBG"/>
</dbReference>
<dbReference type="CDD" id="cd01856">
    <property type="entry name" value="YlqF"/>
    <property type="match status" value="1"/>
</dbReference>
<dbReference type="SUPFAM" id="SSF52540">
    <property type="entry name" value="P-loop containing nucleoside triphosphate hydrolases"/>
    <property type="match status" value="1"/>
</dbReference>
<proteinExistence type="inferred from homology"/>
<dbReference type="PANTHER" id="PTHR45782">
    <property type="entry name" value="MITOCHONDRIAL RIBOSOME-ASSOCIATED GTPASE 1"/>
    <property type="match status" value="1"/>
</dbReference>
<evidence type="ECO:0000256" key="8">
    <source>
        <dbReference type="ARBA" id="ARBA00023134"/>
    </source>
</evidence>
<keyword evidence="4" id="KW-0690">Ribosome biogenesis</keyword>
<dbReference type="InterPro" id="IPR030378">
    <property type="entry name" value="G_CP_dom"/>
</dbReference>
<dbReference type="FunFam" id="3.40.50.300:FF:000590">
    <property type="entry name" value="Ribosome biogenesis GTPase A"/>
    <property type="match status" value="1"/>
</dbReference>
<evidence type="ECO:0000259" key="13">
    <source>
        <dbReference type="PROSITE" id="PS51721"/>
    </source>
</evidence>
<dbReference type="Pfam" id="PF01926">
    <property type="entry name" value="MMR_HSR1"/>
    <property type="match status" value="1"/>
</dbReference>
<evidence type="ECO:0000256" key="12">
    <source>
        <dbReference type="PIRSR" id="PIRSR006230-1"/>
    </source>
</evidence>
<dbReference type="GO" id="GO:0003723">
    <property type="term" value="F:RNA binding"/>
    <property type="evidence" value="ECO:0007669"/>
    <property type="project" value="UniProtKB-KW"/>
</dbReference>
<gene>
    <name evidence="14" type="ORF">N783_01695</name>
</gene>
<sequence length="287" mass="32820">MTIQWFPGHMAKAKREVQEKLKLVDFVIELVDARSPYSSQNPMLHQVLNQKQKMVLMMKKDLADQSRTDAWIHWYESQGIRAIAINAQNQKDIQKVIQTAKELGQEKVQKQINKGLRPRAARAMIIGIPNVGKSTLINRVAKKKIAKTGDKPGVTTAQQWIKVKKDFELLDTPGILWPKFEDQNVGYRLAALGTIKDNILPIPDVAAYFIRFAQEHYPEVLEERYDLTPDIEDMEEVFDRIGKKRGCLESGGRINYDKVAEVIIRDLRGGKLGQLTLETPEMIEDNE</sequence>
<dbReference type="FunFam" id="1.10.1580.10:FF:000003">
    <property type="entry name" value="Ribosome biogenesis GTPase A"/>
    <property type="match status" value="1"/>
</dbReference>
<dbReference type="GO" id="GO:0003924">
    <property type="term" value="F:GTPase activity"/>
    <property type="evidence" value="ECO:0007669"/>
    <property type="project" value="TreeGrafter"/>
</dbReference>
<dbReference type="PANTHER" id="PTHR45782:SF4">
    <property type="entry name" value="MITOCHONDRIAL RIBOSOME-ASSOCIATED GTPASE 1"/>
    <property type="match status" value="1"/>
</dbReference>
<comment type="subunit">
    <text evidence="10">Interacts with ctc. Interacts with the immature 50S ribosome subunit. 2 molecules of rbgA bind to one 50S subunit.</text>
</comment>
<protein>
    <recommendedName>
        <fullName evidence="2 11">Ribosome biogenesis GTPase A</fullName>
    </recommendedName>
</protein>
<dbReference type="GO" id="GO:0042254">
    <property type="term" value="P:ribosome biogenesis"/>
    <property type="evidence" value="ECO:0007669"/>
    <property type="project" value="UniProtKB-KW"/>
</dbReference>
<dbReference type="EMBL" id="AVPF01000089">
    <property type="protein sequence ID" value="KGX83689.1"/>
    <property type="molecule type" value="Genomic_DNA"/>
</dbReference>
<feature type="domain" description="CP-type G" evidence="13">
    <location>
        <begin position="14"/>
        <end position="178"/>
    </location>
</feature>
<dbReference type="InterPro" id="IPR019991">
    <property type="entry name" value="GTP-bd_ribosome_bgen"/>
</dbReference>
<keyword evidence="8 11" id="KW-0342">GTP-binding</keyword>
<dbReference type="Gene3D" id="3.40.50.300">
    <property type="entry name" value="P-loop containing nucleotide triphosphate hydrolases"/>
    <property type="match status" value="1"/>
</dbReference>
<dbReference type="GO" id="GO:0006412">
    <property type="term" value="P:translation"/>
    <property type="evidence" value="ECO:0007669"/>
    <property type="project" value="TreeGrafter"/>
</dbReference>
<comment type="subcellular location">
    <subcellularLocation>
        <location evidence="1 11">Cytoplasm</location>
    </subcellularLocation>
</comment>
<dbReference type="OrthoDB" id="9779790at2"/>
<keyword evidence="3 11" id="KW-0963">Cytoplasm</keyword>
<comment type="function">
    <text evidence="11">Required for a late step of 50S ribosomal subunit assembly. Has GTPase activity.</text>
</comment>
<evidence type="ECO:0000256" key="10">
    <source>
        <dbReference type="ARBA" id="ARBA00025856"/>
    </source>
</evidence>
<dbReference type="eggNOG" id="COG1161">
    <property type="taxonomic scope" value="Bacteria"/>
</dbReference>
<keyword evidence="15" id="KW-1185">Reference proteome</keyword>
<comment type="caution">
    <text evidence="14">The sequence shown here is derived from an EMBL/GenBank/DDBJ whole genome shotgun (WGS) entry which is preliminary data.</text>
</comment>
<dbReference type="Proteomes" id="UP000030403">
    <property type="component" value="Unassembled WGS sequence"/>
</dbReference>
<evidence type="ECO:0000256" key="7">
    <source>
        <dbReference type="ARBA" id="ARBA00022884"/>
    </source>
</evidence>
<dbReference type="PROSITE" id="PS51721">
    <property type="entry name" value="G_CP"/>
    <property type="match status" value="1"/>
</dbReference>
<evidence type="ECO:0000256" key="3">
    <source>
        <dbReference type="ARBA" id="ARBA00022490"/>
    </source>
</evidence>
<evidence type="ECO:0000256" key="9">
    <source>
        <dbReference type="ARBA" id="ARBA00025021"/>
    </source>
</evidence>
<evidence type="ECO:0000256" key="5">
    <source>
        <dbReference type="ARBA" id="ARBA00022741"/>
    </source>
</evidence>
<dbReference type="STRING" id="1385511.GCA_000425225_01021"/>
<dbReference type="RefSeq" id="WP_027448269.1">
    <property type="nucleotide sequence ID" value="NZ_AVPF01000089.1"/>
</dbReference>
<feature type="binding site" evidence="12">
    <location>
        <position position="174"/>
    </location>
    <ligand>
        <name>GTP</name>
        <dbReference type="ChEBI" id="CHEBI:37565"/>
    </ligand>
</feature>
<keyword evidence="6" id="KW-0378">Hydrolase</keyword>
<dbReference type="InterPro" id="IPR023179">
    <property type="entry name" value="GTP-bd_ortho_bundle_sf"/>
</dbReference>
<dbReference type="GO" id="GO:0005525">
    <property type="term" value="F:GTP binding"/>
    <property type="evidence" value="ECO:0007669"/>
    <property type="project" value="UniProtKB-KW"/>
</dbReference>
<accession>A0A0A5FUV1</accession>
<evidence type="ECO:0000313" key="14">
    <source>
        <dbReference type="EMBL" id="KGX83689.1"/>
    </source>
</evidence>
<comment type="function">
    <text evidence="9">Essential protein that is required for a late step of 50S ribosomal subunit assembly. Has GTPase activity that is stimulated by interaction with the immature 50S ribosome subunit. Binds to the 23S rRNA. Required for the association of ribosomal proteins rplP and rpmA with the large subunit.</text>
</comment>
<keyword evidence="5 11" id="KW-0547">Nucleotide-binding</keyword>
<evidence type="ECO:0000256" key="2">
    <source>
        <dbReference type="ARBA" id="ARBA00014898"/>
    </source>
</evidence>
<reference evidence="14 15" key="1">
    <citation type="submission" date="2013-08" db="EMBL/GenBank/DDBJ databases">
        <authorList>
            <person name="Huang J."/>
            <person name="Wang G."/>
        </authorList>
    </citation>
    <scope>NUCLEOTIDE SEQUENCE [LARGE SCALE GENOMIC DNA]</scope>
    <source>
        <strain evidence="14 15">BH030004</strain>
    </source>
</reference>
<evidence type="ECO:0000256" key="4">
    <source>
        <dbReference type="ARBA" id="ARBA00022517"/>
    </source>
</evidence>
<evidence type="ECO:0000256" key="1">
    <source>
        <dbReference type="ARBA" id="ARBA00004496"/>
    </source>
</evidence>
<evidence type="ECO:0000256" key="6">
    <source>
        <dbReference type="ARBA" id="ARBA00022801"/>
    </source>
</evidence>
<name>A0A0A5FUV1_9BACI</name>
<dbReference type="GO" id="GO:0005737">
    <property type="term" value="C:cytoplasm"/>
    <property type="evidence" value="ECO:0007669"/>
    <property type="project" value="UniProtKB-SubCell"/>
</dbReference>
<evidence type="ECO:0000256" key="11">
    <source>
        <dbReference type="PIRNR" id="PIRNR006230"/>
    </source>
</evidence>
<dbReference type="InterPro" id="IPR016478">
    <property type="entry name" value="GTPase_MTG1"/>
</dbReference>
<dbReference type="PIRSF" id="PIRSF006230">
    <property type="entry name" value="MG442"/>
    <property type="match status" value="1"/>
</dbReference>
<dbReference type="InterPro" id="IPR006073">
    <property type="entry name" value="GTP-bd"/>
</dbReference>
<dbReference type="NCBIfam" id="TIGR03596">
    <property type="entry name" value="GTPase_YlqF"/>
    <property type="match status" value="1"/>
</dbReference>
<dbReference type="InterPro" id="IPR027417">
    <property type="entry name" value="P-loop_NTPase"/>
</dbReference>
<comment type="similarity">
    <text evidence="11">Belongs to the TRAFAC class YlqF/YawG GTPase family. MTG1 subfamily.</text>
</comment>
<dbReference type="AlphaFoldDB" id="A0A0A5FUV1"/>
<feature type="binding site" evidence="12">
    <location>
        <begin position="130"/>
        <end position="135"/>
    </location>
    <ligand>
        <name>GTP</name>
        <dbReference type="ChEBI" id="CHEBI:37565"/>
    </ligand>
</feature>
<dbReference type="Gene3D" id="1.10.1580.10">
    <property type="match status" value="1"/>
</dbReference>